<dbReference type="EMBL" id="JAGTJQ010000010">
    <property type="protein sequence ID" value="KAH7021611.1"/>
    <property type="molecule type" value="Genomic_DNA"/>
</dbReference>
<comment type="caution">
    <text evidence="2">The sequence shown here is derived from an EMBL/GenBank/DDBJ whole genome shotgun (WGS) entry which is preliminary data.</text>
</comment>
<reference evidence="2" key="1">
    <citation type="journal article" date="2021" name="Nat. Commun.">
        <title>Genetic determinants of endophytism in the Arabidopsis root mycobiome.</title>
        <authorList>
            <person name="Mesny F."/>
            <person name="Miyauchi S."/>
            <person name="Thiergart T."/>
            <person name="Pickel B."/>
            <person name="Atanasova L."/>
            <person name="Karlsson M."/>
            <person name="Huettel B."/>
            <person name="Barry K.W."/>
            <person name="Haridas S."/>
            <person name="Chen C."/>
            <person name="Bauer D."/>
            <person name="Andreopoulos W."/>
            <person name="Pangilinan J."/>
            <person name="LaButti K."/>
            <person name="Riley R."/>
            <person name="Lipzen A."/>
            <person name="Clum A."/>
            <person name="Drula E."/>
            <person name="Henrissat B."/>
            <person name="Kohler A."/>
            <person name="Grigoriev I.V."/>
            <person name="Martin F.M."/>
            <person name="Hacquard S."/>
        </authorList>
    </citation>
    <scope>NUCLEOTIDE SEQUENCE</scope>
    <source>
        <strain evidence="2">MPI-CAGE-CH-0230</strain>
    </source>
</reference>
<feature type="compositionally biased region" description="Polar residues" evidence="1">
    <location>
        <begin position="111"/>
        <end position="121"/>
    </location>
</feature>
<feature type="region of interest" description="Disordered" evidence="1">
    <location>
        <begin position="48"/>
        <end position="78"/>
    </location>
</feature>
<gene>
    <name evidence="2" type="ORF">B0I36DRAFT_367981</name>
</gene>
<dbReference type="OrthoDB" id="2562973at2759"/>
<feature type="compositionally biased region" description="Low complexity" evidence="1">
    <location>
        <begin position="170"/>
        <end position="188"/>
    </location>
</feature>
<dbReference type="RefSeq" id="XP_046007812.1">
    <property type="nucleotide sequence ID" value="XM_046159544.1"/>
</dbReference>
<accession>A0A9P9BKV8</accession>
<dbReference type="GeneID" id="70189090"/>
<name>A0A9P9BKV8_9PEZI</name>
<dbReference type="Proteomes" id="UP000756346">
    <property type="component" value="Unassembled WGS sequence"/>
</dbReference>
<evidence type="ECO:0000313" key="2">
    <source>
        <dbReference type="EMBL" id="KAH7021611.1"/>
    </source>
</evidence>
<protein>
    <submittedName>
        <fullName evidence="2">Uncharacterized protein</fullName>
    </submittedName>
</protein>
<sequence>MTLWHICQQFASEYLDFEGADKTTTAASYGTPSLKLYFRLTKLDTLAGQDPDGPASSSVAAPDLSTGPATKASDAPTFTKLEKGTAATDLIDISQLEVTIEASPEGAGKLTDTTVPSSTPRSDVDQEAVAKIPDFVAAPAEFISDNEDNAHGVKEDNTHSAAATTGDAGAPQRSTTATSAAAIAPRSSDGIPNFRVNDDSRIEITAHEDELTVAMARSDSAHRRLKLPALSRYMTLNAAYQCKARLRVMSLTKSLIITNAGSNASFYLGHDPAGNVTPRQNGVYLSSTAVFWVRIDVTDVPIFNPATYRAPAILGYDKFDAKGAKYGSEYNEEFVKTQWDIVAPLTRRDPTAKDAPITNPSLMVVFRNAESEFVPAMSDSDEYQYWRIIKSPPINNVEQERRIKPGHDIRLYRDFRHWLARLYTRPLLATPVNIDNNGTRTARKYCLLDLRLRIDLVSNNELGDAIDYTLHKVTQNRADVEGRS</sequence>
<evidence type="ECO:0000313" key="3">
    <source>
        <dbReference type="Proteomes" id="UP000756346"/>
    </source>
</evidence>
<dbReference type="AlphaFoldDB" id="A0A9P9BKV8"/>
<evidence type="ECO:0000256" key="1">
    <source>
        <dbReference type="SAM" id="MobiDB-lite"/>
    </source>
</evidence>
<organism evidence="2 3">
    <name type="scientific">Microdochium trichocladiopsis</name>
    <dbReference type="NCBI Taxonomy" id="1682393"/>
    <lineage>
        <taxon>Eukaryota</taxon>
        <taxon>Fungi</taxon>
        <taxon>Dikarya</taxon>
        <taxon>Ascomycota</taxon>
        <taxon>Pezizomycotina</taxon>
        <taxon>Sordariomycetes</taxon>
        <taxon>Xylariomycetidae</taxon>
        <taxon>Xylariales</taxon>
        <taxon>Microdochiaceae</taxon>
        <taxon>Microdochium</taxon>
    </lineage>
</organism>
<proteinExistence type="predicted"/>
<keyword evidence="3" id="KW-1185">Reference proteome</keyword>
<feature type="region of interest" description="Disordered" evidence="1">
    <location>
        <begin position="148"/>
        <end position="194"/>
    </location>
</feature>
<feature type="region of interest" description="Disordered" evidence="1">
    <location>
        <begin position="104"/>
        <end position="124"/>
    </location>
</feature>
<feature type="compositionally biased region" description="Basic and acidic residues" evidence="1">
    <location>
        <begin position="148"/>
        <end position="158"/>
    </location>
</feature>